<dbReference type="PROSITE" id="PS50879">
    <property type="entry name" value="RNASE_H_1"/>
    <property type="match status" value="1"/>
</dbReference>
<dbReference type="Proteomes" id="UP000821853">
    <property type="component" value="Unassembled WGS sequence"/>
</dbReference>
<keyword evidence="4" id="KW-1185">Reference proteome</keyword>
<sequence>MRSLAICRPSSRRLTHQTLCHRLPGCAVHLQWLPSHVGIEGNEAADALAKEAHSDDTPLTTDVTRLDEARNAFATELRGEHPDERVAPGNIHPRVPSNKLTRQESCLLSRLRTGCAVTNSRLYLYKKRDSPACSHCGVFDSIGHCLVVCAAYNNERARLGAAYGRMGIACSTKNDLLFPRCPRLLLADAFRYPLVFLEETGLASRL</sequence>
<dbReference type="SUPFAM" id="SSF53098">
    <property type="entry name" value="Ribonuclease H-like"/>
    <property type="match status" value="1"/>
</dbReference>
<proteinExistence type="predicted"/>
<dbReference type="OMA" id="MGTHMAN"/>
<gene>
    <name evidence="3" type="ORF">HPB48_021377</name>
</gene>
<protein>
    <recommendedName>
        <fullName evidence="2">RNase H type-1 domain-containing protein</fullName>
    </recommendedName>
</protein>
<comment type="caution">
    <text evidence="3">The sequence shown here is derived from an EMBL/GenBank/DDBJ whole genome shotgun (WGS) entry which is preliminary data.</text>
</comment>
<organism evidence="3 4">
    <name type="scientific">Haemaphysalis longicornis</name>
    <name type="common">Bush tick</name>
    <dbReference type="NCBI Taxonomy" id="44386"/>
    <lineage>
        <taxon>Eukaryota</taxon>
        <taxon>Metazoa</taxon>
        <taxon>Ecdysozoa</taxon>
        <taxon>Arthropoda</taxon>
        <taxon>Chelicerata</taxon>
        <taxon>Arachnida</taxon>
        <taxon>Acari</taxon>
        <taxon>Parasitiformes</taxon>
        <taxon>Ixodida</taxon>
        <taxon>Ixodoidea</taxon>
        <taxon>Ixodidae</taxon>
        <taxon>Haemaphysalinae</taxon>
        <taxon>Haemaphysalis</taxon>
    </lineage>
</organism>
<reference evidence="3 4" key="1">
    <citation type="journal article" date="2020" name="Cell">
        <title>Large-Scale Comparative Analyses of Tick Genomes Elucidate Their Genetic Diversity and Vector Capacities.</title>
        <authorList>
            <consortium name="Tick Genome and Microbiome Consortium (TIGMIC)"/>
            <person name="Jia N."/>
            <person name="Wang J."/>
            <person name="Shi W."/>
            <person name="Du L."/>
            <person name="Sun Y."/>
            <person name="Zhan W."/>
            <person name="Jiang J.F."/>
            <person name="Wang Q."/>
            <person name="Zhang B."/>
            <person name="Ji P."/>
            <person name="Bell-Sakyi L."/>
            <person name="Cui X.M."/>
            <person name="Yuan T.T."/>
            <person name="Jiang B.G."/>
            <person name="Yang W.F."/>
            <person name="Lam T.T."/>
            <person name="Chang Q.C."/>
            <person name="Ding S.J."/>
            <person name="Wang X.J."/>
            <person name="Zhu J.G."/>
            <person name="Ruan X.D."/>
            <person name="Zhao L."/>
            <person name="Wei J.T."/>
            <person name="Ye R.Z."/>
            <person name="Que T.C."/>
            <person name="Du C.H."/>
            <person name="Zhou Y.H."/>
            <person name="Cheng J.X."/>
            <person name="Dai P.F."/>
            <person name="Guo W.B."/>
            <person name="Han X.H."/>
            <person name="Huang E.J."/>
            <person name="Li L.F."/>
            <person name="Wei W."/>
            <person name="Gao Y.C."/>
            <person name="Liu J.Z."/>
            <person name="Shao H.Z."/>
            <person name="Wang X."/>
            <person name="Wang C.C."/>
            <person name="Yang T.C."/>
            <person name="Huo Q.B."/>
            <person name="Li W."/>
            <person name="Chen H.Y."/>
            <person name="Chen S.E."/>
            <person name="Zhou L.G."/>
            <person name="Ni X.B."/>
            <person name="Tian J.H."/>
            <person name="Sheng Y."/>
            <person name="Liu T."/>
            <person name="Pan Y.S."/>
            <person name="Xia L.Y."/>
            <person name="Li J."/>
            <person name="Zhao F."/>
            <person name="Cao W.C."/>
        </authorList>
    </citation>
    <scope>NUCLEOTIDE SEQUENCE [LARGE SCALE GENOMIC DNA]</scope>
    <source>
        <strain evidence="3">HaeL-2018</strain>
    </source>
</reference>
<feature type="domain" description="RNase H type-1" evidence="2">
    <location>
        <begin position="1"/>
        <end position="54"/>
    </location>
</feature>
<dbReference type="InterPro" id="IPR002156">
    <property type="entry name" value="RNaseH_domain"/>
</dbReference>
<dbReference type="InterPro" id="IPR012337">
    <property type="entry name" value="RNaseH-like_sf"/>
</dbReference>
<dbReference type="Gene3D" id="3.30.420.10">
    <property type="entry name" value="Ribonuclease H-like superfamily/Ribonuclease H"/>
    <property type="match status" value="1"/>
</dbReference>
<feature type="region of interest" description="Disordered" evidence="1">
    <location>
        <begin position="75"/>
        <end position="94"/>
    </location>
</feature>
<accession>A0A9J6FRD9</accession>
<dbReference type="GO" id="GO:0004523">
    <property type="term" value="F:RNA-DNA hybrid ribonuclease activity"/>
    <property type="evidence" value="ECO:0007669"/>
    <property type="project" value="InterPro"/>
</dbReference>
<feature type="compositionally biased region" description="Basic and acidic residues" evidence="1">
    <location>
        <begin position="77"/>
        <end position="86"/>
    </location>
</feature>
<dbReference type="GO" id="GO:0003676">
    <property type="term" value="F:nucleic acid binding"/>
    <property type="evidence" value="ECO:0007669"/>
    <property type="project" value="InterPro"/>
</dbReference>
<dbReference type="InterPro" id="IPR036397">
    <property type="entry name" value="RNaseH_sf"/>
</dbReference>
<evidence type="ECO:0000313" key="4">
    <source>
        <dbReference type="Proteomes" id="UP000821853"/>
    </source>
</evidence>
<evidence type="ECO:0000313" key="3">
    <source>
        <dbReference type="EMBL" id="KAH9365858.1"/>
    </source>
</evidence>
<dbReference type="VEuPathDB" id="VectorBase:HLOH_048837"/>
<dbReference type="OrthoDB" id="6500414at2759"/>
<name>A0A9J6FRD9_HAELO</name>
<evidence type="ECO:0000259" key="2">
    <source>
        <dbReference type="PROSITE" id="PS50879"/>
    </source>
</evidence>
<evidence type="ECO:0000256" key="1">
    <source>
        <dbReference type="SAM" id="MobiDB-lite"/>
    </source>
</evidence>
<dbReference type="EMBL" id="JABSTR010000003">
    <property type="protein sequence ID" value="KAH9365858.1"/>
    <property type="molecule type" value="Genomic_DNA"/>
</dbReference>
<dbReference type="AlphaFoldDB" id="A0A9J6FRD9"/>